<dbReference type="EMBL" id="JAJHJB010000027">
    <property type="protein sequence ID" value="MCC5467072.1"/>
    <property type="molecule type" value="Genomic_DNA"/>
</dbReference>
<dbReference type="InterPro" id="IPR016035">
    <property type="entry name" value="Acyl_Trfase/lysoPLipase"/>
</dbReference>
<dbReference type="InterPro" id="IPR014043">
    <property type="entry name" value="Acyl_transferase_dom"/>
</dbReference>
<accession>A0ABS8HY65</accession>
<evidence type="ECO:0000259" key="5">
    <source>
        <dbReference type="Pfam" id="PF00698"/>
    </source>
</evidence>
<evidence type="ECO:0000256" key="3">
    <source>
        <dbReference type="ARBA" id="ARBA00023315"/>
    </source>
</evidence>
<protein>
    <recommendedName>
        <fullName evidence="1">[acyl-carrier-protein] S-malonyltransferase</fullName>
        <ecNumber evidence="1">2.3.1.39</ecNumber>
    </recommendedName>
</protein>
<dbReference type="PANTHER" id="PTHR42681:SF1">
    <property type="entry name" value="MALONYL-COA-ACYL CARRIER PROTEIN TRANSACYLASE, MITOCHONDRIAL"/>
    <property type="match status" value="1"/>
</dbReference>
<dbReference type="InterPro" id="IPR001227">
    <property type="entry name" value="Ac_transferase_dom_sf"/>
</dbReference>
<dbReference type="RefSeq" id="WP_229536137.1">
    <property type="nucleotide sequence ID" value="NZ_JAJHJB010000027.1"/>
</dbReference>
<evidence type="ECO:0000313" key="7">
    <source>
        <dbReference type="Proteomes" id="UP001165492"/>
    </source>
</evidence>
<reference evidence="6" key="1">
    <citation type="submission" date="2021-11" db="EMBL/GenBank/DDBJ databases">
        <title>Description of a new species Pelosinus isolated from the bottom sediments of Lake Baikal.</title>
        <authorList>
            <person name="Zakharyuk A."/>
        </authorList>
    </citation>
    <scope>NUCLEOTIDE SEQUENCE</scope>
    <source>
        <strain evidence="6">Bkl1</strain>
    </source>
</reference>
<feature type="domain" description="Malonyl-CoA:ACP transacylase (MAT)" evidence="5">
    <location>
        <begin position="3"/>
        <end position="65"/>
    </location>
</feature>
<dbReference type="Proteomes" id="UP001165492">
    <property type="component" value="Unassembled WGS sequence"/>
</dbReference>
<keyword evidence="3 6" id="KW-0012">Acyltransferase</keyword>
<dbReference type="Gene3D" id="3.40.366.10">
    <property type="entry name" value="Malonyl-Coenzyme A Acyl Carrier Protein, domain 2"/>
    <property type="match status" value="1"/>
</dbReference>
<evidence type="ECO:0000256" key="2">
    <source>
        <dbReference type="ARBA" id="ARBA00022679"/>
    </source>
</evidence>
<proteinExistence type="predicted"/>
<name>A0ABS8HY65_9FIRM</name>
<gene>
    <name evidence="6" type="ORF">LMF89_17145</name>
</gene>
<evidence type="ECO:0000256" key="1">
    <source>
        <dbReference type="ARBA" id="ARBA00013258"/>
    </source>
</evidence>
<keyword evidence="7" id="KW-1185">Reference proteome</keyword>
<sequence>MITFIFPGQGSQTKGMGGTLFDKFKELTAEADEILGYSIKELCVEDPNLKLSQTQYTQPALYVVNALCYLTDREYSIFNRAWRNAI</sequence>
<dbReference type="InterPro" id="IPR050858">
    <property type="entry name" value="Mal-CoA-ACP_Trans/PKS_FabD"/>
</dbReference>
<dbReference type="PANTHER" id="PTHR42681">
    <property type="entry name" value="MALONYL-COA-ACYL CARRIER PROTEIN TRANSACYLASE, MITOCHONDRIAL"/>
    <property type="match status" value="1"/>
</dbReference>
<comment type="caution">
    <text evidence="6">The sequence shown here is derived from an EMBL/GenBank/DDBJ whole genome shotgun (WGS) entry which is preliminary data.</text>
</comment>
<comment type="catalytic activity">
    <reaction evidence="4">
        <text>holo-[ACP] + malonyl-CoA = malonyl-[ACP] + CoA</text>
        <dbReference type="Rhea" id="RHEA:41792"/>
        <dbReference type="Rhea" id="RHEA-COMP:9623"/>
        <dbReference type="Rhea" id="RHEA-COMP:9685"/>
        <dbReference type="ChEBI" id="CHEBI:57287"/>
        <dbReference type="ChEBI" id="CHEBI:57384"/>
        <dbReference type="ChEBI" id="CHEBI:64479"/>
        <dbReference type="ChEBI" id="CHEBI:78449"/>
        <dbReference type="EC" id="2.3.1.39"/>
    </reaction>
</comment>
<organism evidence="6 7">
    <name type="scientific">Pelosinus baikalensis</name>
    <dbReference type="NCBI Taxonomy" id="2892015"/>
    <lineage>
        <taxon>Bacteria</taxon>
        <taxon>Bacillati</taxon>
        <taxon>Bacillota</taxon>
        <taxon>Negativicutes</taxon>
        <taxon>Selenomonadales</taxon>
        <taxon>Sporomusaceae</taxon>
        <taxon>Pelosinus</taxon>
    </lineage>
</organism>
<evidence type="ECO:0000313" key="6">
    <source>
        <dbReference type="EMBL" id="MCC5467072.1"/>
    </source>
</evidence>
<evidence type="ECO:0000256" key="4">
    <source>
        <dbReference type="ARBA" id="ARBA00048462"/>
    </source>
</evidence>
<dbReference type="GO" id="GO:0016746">
    <property type="term" value="F:acyltransferase activity"/>
    <property type="evidence" value="ECO:0007669"/>
    <property type="project" value="UniProtKB-KW"/>
</dbReference>
<dbReference type="EC" id="2.3.1.39" evidence="1"/>
<dbReference type="SUPFAM" id="SSF52151">
    <property type="entry name" value="FabD/lysophospholipase-like"/>
    <property type="match status" value="1"/>
</dbReference>
<dbReference type="Pfam" id="PF00698">
    <property type="entry name" value="Acyl_transf_1"/>
    <property type="match status" value="1"/>
</dbReference>
<keyword evidence="2" id="KW-0808">Transferase</keyword>